<dbReference type="SUPFAM" id="SSF55874">
    <property type="entry name" value="ATPase domain of HSP90 chaperone/DNA topoisomerase II/histidine kinase"/>
    <property type="match status" value="1"/>
</dbReference>
<name>A0A418WMZ1_9SPHN</name>
<dbReference type="PROSITE" id="PS50109">
    <property type="entry name" value="HIS_KIN"/>
    <property type="match status" value="1"/>
</dbReference>
<dbReference type="PANTHER" id="PTHR42878:SF7">
    <property type="entry name" value="SENSOR HISTIDINE KINASE GLRK"/>
    <property type="match status" value="1"/>
</dbReference>
<evidence type="ECO:0000259" key="9">
    <source>
        <dbReference type="PROSITE" id="PS50109"/>
    </source>
</evidence>
<dbReference type="GO" id="GO:0005524">
    <property type="term" value="F:ATP binding"/>
    <property type="evidence" value="ECO:0007669"/>
    <property type="project" value="UniProtKB-KW"/>
</dbReference>
<dbReference type="SMART" id="SM00388">
    <property type="entry name" value="HisKA"/>
    <property type="match status" value="1"/>
</dbReference>
<accession>A0A418WMZ1</accession>
<dbReference type="SUPFAM" id="SSF47384">
    <property type="entry name" value="Homodimeric domain of signal transducing histidine kinase"/>
    <property type="match status" value="1"/>
</dbReference>
<dbReference type="EMBL" id="QYUM01000003">
    <property type="protein sequence ID" value="RJF91363.1"/>
    <property type="molecule type" value="Genomic_DNA"/>
</dbReference>
<comment type="caution">
    <text evidence="10">The sequence shown here is derived from an EMBL/GenBank/DDBJ whole genome shotgun (WGS) entry which is preliminary data.</text>
</comment>
<evidence type="ECO:0000313" key="10">
    <source>
        <dbReference type="EMBL" id="RJF91363.1"/>
    </source>
</evidence>
<keyword evidence="7" id="KW-0902">Two-component regulatory system</keyword>
<dbReference type="EC" id="2.7.13.3" evidence="2"/>
<dbReference type="GO" id="GO:0000155">
    <property type="term" value="F:phosphorelay sensor kinase activity"/>
    <property type="evidence" value="ECO:0007669"/>
    <property type="project" value="InterPro"/>
</dbReference>
<sequence length="556" mass="59370">MRFDDMAATVIARVGASPEARAVAWHQLVDLAAQRRGDSEDPDALYAVLRKWRSVVPVERRRLAAESLVGRPIPAALFAYFASDVLSVCAPLARSVQLSPTEWRALLPRLPIPVRALLRHRDDLDPETARALESFGPADRVIPAPVPAIETKATPSSAPSPASEGGDAAMGGGVQIRELVNRIEAYRRHRPVHRPLEPRAPSSSAEARAEHFRFETGADGVLIWIDGAARGPLVGLSIATPAERADHGVDGYAAGAFRRRAPFRDARLTIPGAGEVSGEWRISAVPFFNAHDGRFTGYRGTARRPRVDEVASSAAAQGLYGSALRPESLRQLVHELRTPLNAIMGFAEMIDGQMLGPAAQDYRARALDIVSEARKLLGAVDDLDTAARVDSNALRLRSSHVDSASMLSRICADLAPLSGERRVALDIAVAGDLPEMTVDPIALERMFSRLLSAIIAVSAGGEALSVRLVGEARDQVALNVARPKALIDQDERALLDPGYSPDGDWPDAPLLGLGFALRLVRNLAEAAGGRFVIRRDAFVLVLPGAVGSAGAGEGSG</sequence>
<dbReference type="Gene3D" id="1.10.287.130">
    <property type="match status" value="1"/>
</dbReference>
<dbReference type="GO" id="GO:0030295">
    <property type="term" value="F:protein kinase activator activity"/>
    <property type="evidence" value="ECO:0007669"/>
    <property type="project" value="TreeGrafter"/>
</dbReference>
<dbReference type="InterPro" id="IPR005467">
    <property type="entry name" value="His_kinase_dom"/>
</dbReference>
<dbReference type="AlphaFoldDB" id="A0A418WMZ1"/>
<evidence type="ECO:0000256" key="4">
    <source>
        <dbReference type="ARBA" id="ARBA00022741"/>
    </source>
</evidence>
<keyword evidence="3" id="KW-0808">Transferase</keyword>
<protein>
    <recommendedName>
        <fullName evidence="2">histidine kinase</fullName>
        <ecNumber evidence="2">2.7.13.3</ecNumber>
    </recommendedName>
</protein>
<keyword evidence="6" id="KW-0067">ATP-binding</keyword>
<keyword evidence="11" id="KW-1185">Reference proteome</keyword>
<dbReference type="Gene3D" id="3.30.565.10">
    <property type="entry name" value="Histidine kinase-like ATPase, C-terminal domain"/>
    <property type="match status" value="1"/>
</dbReference>
<evidence type="ECO:0000256" key="5">
    <source>
        <dbReference type="ARBA" id="ARBA00022777"/>
    </source>
</evidence>
<dbReference type="Pfam" id="PF00512">
    <property type="entry name" value="HisKA"/>
    <property type="match status" value="1"/>
</dbReference>
<evidence type="ECO:0000256" key="6">
    <source>
        <dbReference type="ARBA" id="ARBA00022840"/>
    </source>
</evidence>
<evidence type="ECO:0000256" key="1">
    <source>
        <dbReference type="ARBA" id="ARBA00000085"/>
    </source>
</evidence>
<dbReference type="OrthoDB" id="9813151at2"/>
<keyword evidence="4" id="KW-0547">Nucleotide-binding</keyword>
<proteinExistence type="predicted"/>
<dbReference type="Proteomes" id="UP000286100">
    <property type="component" value="Unassembled WGS sequence"/>
</dbReference>
<dbReference type="InterPro" id="IPR003661">
    <property type="entry name" value="HisK_dim/P_dom"/>
</dbReference>
<gene>
    <name evidence="10" type="ORF">D3876_14785</name>
</gene>
<comment type="catalytic activity">
    <reaction evidence="1">
        <text>ATP + protein L-histidine = ADP + protein N-phospho-L-histidine.</text>
        <dbReference type="EC" id="2.7.13.3"/>
    </reaction>
</comment>
<feature type="region of interest" description="Disordered" evidence="8">
    <location>
        <begin position="150"/>
        <end position="171"/>
    </location>
</feature>
<dbReference type="GO" id="GO:0007234">
    <property type="term" value="P:osmosensory signaling via phosphorelay pathway"/>
    <property type="evidence" value="ECO:0007669"/>
    <property type="project" value="TreeGrafter"/>
</dbReference>
<dbReference type="CDD" id="cd00082">
    <property type="entry name" value="HisKA"/>
    <property type="match status" value="1"/>
</dbReference>
<keyword evidence="5 10" id="KW-0418">Kinase</keyword>
<dbReference type="InterPro" id="IPR036097">
    <property type="entry name" value="HisK_dim/P_sf"/>
</dbReference>
<evidence type="ECO:0000256" key="8">
    <source>
        <dbReference type="SAM" id="MobiDB-lite"/>
    </source>
</evidence>
<dbReference type="GO" id="GO:0000156">
    <property type="term" value="F:phosphorelay response regulator activity"/>
    <property type="evidence" value="ECO:0007669"/>
    <property type="project" value="TreeGrafter"/>
</dbReference>
<dbReference type="RefSeq" id="WP_119763406.1">
    <property type="nucleotide sequence ID" value="NZ_QYUM01000003.1"/>
</dbReference>
<evidence type="ECO:0000313" key="11">
    <source>
        <dbReference type="Proteomes" id="UP000286100"/>
    </source>
</evidence>
<evidence type="ECO:0000256" key="3">
    <source>
        <dbReference type="ARBA" id="ARBA00022679"/>
    </source>
</evidence>
<reference evidence="10 11" key="1">
    <citation type="submission" date="2018-09" db="EMBL/GenBank/DDBJ databases">
        <authorList>
            <person name="Zhu H."/>
        </authorList>
    </citation>
    <scope>NUCLEOTIDE SEQUENCE [LARGE SCALE GENOMIC DNA]</scope>
    <source>
        <strain evidence="10 11">K2R01-6</strain>
    </source>
</reference>
<dbReference type="InterPro" id="IPR036890">
    <property type="entry name" value="HATPase_C_sf"/>
</dbReference>
<feature type="compositionally biased region" description="Low complexity" evidence="8">
    <location>
        <begin position="153"/>
        <end position="163"/>
    </location>
</feature>
<evidence type="ECO:0000256" key="7">
    <source>
        <dbReference type="ARBA" id="ARBA00023012"/>
    </source>
</evidence>
<evidence type="ECO:0000256" key="2">
    <source>
        <dbReference type="ARBA" id="ARBA00012438"/>
    </source>
</evidence>
<organism evidence="10 11">
    <name type="scientific">Sphingomonas cavernae</name>
    <dbReference type="NCBI Taxonomy" id="2320861"/>
    <lineage>
        <taxon>Bacteria</taxon>
        <taxon>Pseudomonadati</taxon>
        <taxon>Pseudomonadota</taxon>
        <taxon>Alphaproteobacteria</taxon>
        <taxon>Sphingomonadales</taxon>
        <taxon>Sphingomonadaceae</taxon>
        <taxon>Sphingomonas</taxon>
    </lineage>
</organism>
<feature type="domain" description="Histidine kinase" evidence="9">
    <location>
        <begin position="331"/>
        <end position="536"/>
    </location>
</feature>
<dbReference type="InterPro" id="IPR050351">
    <property type="entry name" value="BphY/WalK/GraS-like"/>
</dbReference>
<dbReference type="PANTHER" id="PTHR42878">
    <property type="entry name" value="TWO-COMPONENT HISTIDINE KINASE"/>
    <property type="match status" value="1"/>
</dbReference>